<name>A0A317EL78_9SPHI</name>
<proteinExistence type="predicted"/>
<accession>A0A317EL78</accession>
<dbReference type="OrthoDB" id="9875786at2"/>
<evidence type="ECO:0000313" key="2">
    <source>
        <dbReference type="Proteomes" id="UP000245379"/>
    </source>
</evidence>
<dbReference type="AlphaFoldDB" id="A0A317EL78"/>
<organism evidence="1 2">
    <name type="scientific">Pedobacter yonginense</name>
    <dbReference type="NCBI Taxonomy" id="651869"/>
    <lineage>
        <taxon>Bacteria</taxon>
        <taxon>Pseudomonadati</taxon>
        <taxon>Bacteroidota</taxon>
        <taxon>Sphingobacteriia</taxon>
        <taxon>Sphingobacteriales</taxon>
        <taxon>Sphingobacteriaceae</taxon>
        <taxon>Pedobacter</taxon>
    </lineage>
</organism>
<comment type="caution">
    <text evidence="1">The sequence shown here is derived from an EMBL/GenBank/DDBJ whole genome shotgun (WGS) entry which is preliminary data.</text>
</comment>
<dbReference type="Proteomes" id="UP000245379">
    <property type="component" value="Unassembled WGS sequence"/>
</dbReference>
<dbReference type="RefSeq" id="WP_109926469.1">
    <property type="nucleotide sequence ID" value="NZ_QGNZ01000003.1"/>
</dbReference>
<gene>
    <name evidence="1" type="ORF">DHW03_14125</name>
</gene>
<protein>
    <submittedName>
        <fullName evidence="1">Uncharacterized protein</fullName>
    </submittedName>
</protein>
<keyword evidence="2" id="KW-1185">Reference proteome</keyword>
<reference evidence="1 2" key="1">
    <citation type="submission" date="2018-05" db="EMBL/GenBank/DDBJ databases">
        <title>Pedobacter paludis sp. nov., isolated from wetland soil.</title>
        <authorList>
            <person name="Zhang Y."/>
            <person name="Wang G."/>
        </authorList>
    </citation>
    <scope>NUCLEOTIDE SEQUENCE [LARGE SCALE GENOMIC DNA]</scope>
    <source>
        <strain evidence="1 2">KCTC22721</strain>
    </source>
</reference>
<evidence type="ECO:0000313" key="1">
    <source>
        <dbReference type="EMBL" id="PWS27135.1"/>
    </source>
</evidence>
<sequence length="71" mass="7806">MPIVLNEETSLEILENLQIGYQITDGKAIDGHIIGIEILNATSGKLFKISIDSGKIFFLTFSLERPAVNSK</sequence>
<dbReference type="EMBL" id="QGNZ01000003">
    <property type="protein sequence ID" value="PWS27135.1"/>
    <property type="molecule type" value="Genomic_DNA"/>
</dbReference>